<dbReference type="Pfam" id="PF00172">
    <property type="entry name" value="Zn_clus"/>
    <property type="match status" value="1"/>
</dbReference>
<dbReference type="InterPro" id="IPR001138">
    <property type="entry name" value="Zn2Cys6_DnaBD"/>
</dbReference>
<keyword evidence="1" id="KW-0805">Transcription regulation</keyword>
<protein>
    <recommendedName>
        <fullName evidence="5">Zn(2)-C6 fungal-type domain-containing protein</fullName>
    </recommendedName>
</protein>
<dbReference type="CDD" id="cd00067">
    <property type="entry name" value="GAL4"/>
    <property type="match status" value="1"/>
</dbReference>
<dbReference type="GO" id="GO:0000981">
    <property type="term" value="F:DNA-binding transcription factor activity, RNA polymerase II-specific"/>
    <property type="evidence" value="ECO:0007669"/>
    <property type="project" value="InterPro"/>
</dbReference>
<dbReference type="InterPro" id="IPR053187">
    <property type="entry name" value="Notoamide_regulator"/>
</dbReference>
<dbReference type="GO" id="GO:0008270">
    <property type="term" value="F:zinc ion binding"/>
    <property type="evidence" value="ECO:0007669"/>
    <property type="project" value="InterPro"/>
</dbReference>
<evidence type="ECO:0000256" key="1">
    <source>
        <dbReference type="ARBA" id="ARBA00023015"/>
    </source>
</evidence>
<evidence type="ECO:0000313" key="6">
    <source>
        <dbReference type="EMBL" id="PYH67126.1"/>
    </source>
</evidence>
<reference evidence="6" key="1">
    <citation type="submission" date="2016-12" db="EMBL/GenBank/DDBJ databases">
        <title>The genomes of Aspergillus section Nigri reveals drivers in fungal speciation.</title>
        <authorList>
            <consortium name="DOE Joint Genome Institute"/>
            <person name="Vesth T.C."/>
            <person name="Nybo J."/>
            <person name="Theobald S."/>
            <person name="Brandl J."/>
            <person name="Frisvad J.C."/>
            <person name="Nielsen K.F."/>
            <person name="Lyhne E.K."/>
            <person name="Kogle M.E."/>
            <person name="Kuo A."/>
            <person name="Riley R."/>
            <person name="Clum A."/>
            <person name="Nolan M."/>
            <person name="Lipzen A."/>
            <person name="Salamov A."/>
            <person name="Henrissat B."/>
            <person name="Wiebenga A."/>
            <person name="De Vries R.P."/>
            <person name="Grigoriev I.V."/>
            <person name="Mortensen U.H."/>
            <person name="Andersen M.R."/>
            <person name="Baker S.E."/>
        </authorList>
    </citation>
    <scope>NUCLEOTIDE SEQUENCE [LARGE SCALE GENOMIC DNA]</scope>
    <source>
        <strain evidence="6">CBS 113365</strain>
    </source>
</reference>
<gene>
    <name evidence="6" type="ORF">BO88DRAFT_84014</name>
</gene>
<evidence type="ECO:0000256" key="3">
    <source>
        <dbReference type="ARBA" id="ARBA00023163"/>
    </source>
</evidence>
<dbReference type="GeneID" id="37217773"/>
<dbReference type="PANTHER" id="PTHR47256">
    <property type="entry name" value="ZN(II)2CYS6 TRANSCRIPTION FACTOR (EUROFUNG)-RELATED"/>
    <property type="match status" value="1"/>
</dbReference>
<evidence type="ECO:0000313" key="7">
    <source>
        <dbReference type="Proteomes" id="UP000248405"/>
    </source>
</evidence>
<evidence type="ECO:0000256" key="4">
    <source>
        <dbReference type="ARBA" id="ARBA00023242"/>
    </source>
</evidence>
<keyword evidence="4" id="KW-0539">Nucleus</keyword>
<dbReference type="PROSITE" id="PS50048">
    <property type="entry name" value="ZN2_CY6_FUNGAL_2"/>
    <property type="match status" value="1"/>
</dbReference>
<accession>A0A319B300</accession>
<dbReference type="Proteomes" id="UP000248405">
    <property type="component" value="Unassembled WGS sequence"/>
</dbReference>
<feature type="domain" description="Zn(2)-C6 fungal-type" evidence="5">
    <location>
        <begin position="37"/>
        <end position="66"/>
    </location>
</feature>
<name>A0A319B300_ASPVC</name>
<organism evidence="6 7">
    <name type="scientific">Aspergillus vadensis (strain CBS 113365 / IMI 142717 / IBT 24658)</name>
    <dbReference type="NCBI Taxonomy" id="1448311"/>
    <lineage>
        <taxon>Eukaryota</taxon>
        <taxon>Fungi</taxon>
        <taxon>Dikarya</taxon>
        <taxon>Ascomycota</taxon>
        <taxon>Pezizomycotina</taxon>
        <taxon>Eurotiomycetes</taxon>
        <taxon>Eurotiomycetidae</taxon>
        <taxon>Eurotiales</taxon>
        <taxon>Aspergillaceae</taxon>
        <taxon>Aspergillus</taxon>
        <taxon>Aspergillus subgen. Circumdati</taxon>
    </lineage>
</organism>
<dbReference type="InterPro" id="IPR036864">
    <property type="entry name" value="Zn2-C6_fun-type_DNA-bd_sf"/>
</dbReference>
<evidence type="ECO:0000259" key="5">
    <source>
        <dbReference type="PROSITE" id="PS50048"/>
    </source>
</evidence>
<dbReference type="SUPFAM" id="SSF57701">
    <property type="entry name" value="Zn2/Cys6 DNA-binding domain"/>
    <property type="match status" value="1"/>
</dbReference>
<dbReference type="GO" id="GO:0009893">
    <property type="term" value="P:positive regulation of metabolic process"/>
    <property type="evidence" value="ECO:0007669"/>
    <property type="project" value="UniProtKB-ARBA"/>
</dbReference>
<dbReference type="AlphaFoldDB" id="A0A319B300"/>
<proteinExistence type="predicted"/>
<dbReference type="PANTHER" id="PTHR47256:SF3">
    <property type="entry name" value="ZN(II)2CYS6 TRANSCRIPTION FACTOR (EUROFUNG)"/>
    <property type="match status" value="1"/>
</dbReference>
<evidence type="ECO:0000256" key="2">
    <source>
        <dbReference type="ARBA" id="ARBA00023125"/>
    </source>
</evidence>
<keyword evidence="2" id="KW-0238">DNA-binding</keyword>
<dbReference type="SMART" id="SM00066">
    <property type="entry name" value="GAL4"/>
    <property type="match status" value="1"/>
</dbReference>
<dbReference type="EMBL" id="KZ821631">
    <property type="protein sequence ID" value="PYH67126.1"/>
    <property type="molecule type" value="Genomic_DNA"/>
</dbReference>
<dbReference type="GO" id="GO:0003677">
    <property type="term" value="F:DNA binding"/>
    <property type="evidence" value="ECO:0007669"/>
    <property type="project" value="UniProtKB-KW"/>
</dbReference>
<keyword evidence="7" id="KW-1185">Reference proteome</keyword>
<sequence>MVRSQAKGLRALAPAPITKPSRVTEVDVKPTKRRSNACEACKKRKTRCHGNHPCDKFAQSGTECLFVGGVDRRKKLALHDTEQELNAIRSLLDQLVAAFNNGNDTDFQRLINITRSKSKTKKDTKLHKWCSLQDLESQLSFYEQLTHNLSATFGTDVSNYIADSSKLNTSLT</sequence>
<dbReference type="OrthoDB" id="5296287at2759"/>
<dbReference type="RefSeq" id="XP_025560920.1">
    <property type="nucleotide sequence ID" value="XM_025713181.1"/>
</dbReference>
<keyword evidence="3" id="KW-0804">Transcription</keyword>
<dbReference type="Gene3D" id="4.10.240.10">
    <property type="entry name" value="Zn(2)-C6 fungal-type DNA-binding domain"/>
    <property type="match status" value="1"/>
</dbReference>